<dbReference type="NCBIfam" id="TIGR00835">
    <property type="entry name" value="agcS"/>
    <property type="match status" value="1"/>
</dbReference>
<feature type="transmembrane region" description="Helical" evidence="8">
    <location>
        <begin position="211"/>
        <end position="232"/>
    </location>
</feature>
<keyword evidence="10" id="KW-1185">Reference proteome</keyword>
<feature type="transmembrane region" description="Helical" evidence="8">
    <location>
        <begin position="15"/>
        <end position="33"/>
    </location>
</feature>
<evidence type="ECO:0000256" key="5">
    <source>
        <dbReference type="ARBA" id="ARBA00022692"/>
    </source>
</evidence>
<evidence type="ECO:0000256" key="2">
    <source>
        <dbReference type="ARBA" id="ARBA00009261"/>
    </source>
</evidence>
<evidence type="ECO:0000256" key="7">
    <source>
        <dbReference type="ARBA" id="ARBA00023136"/>
    </source>
</evidence>
<dbReference type="PROSITE" id="PS00873">
    <property type="entry name" value="NA_ALANINE_SYMP"/>
    <property type="match status" value="1"/>
</dbReference>
<dbReference type="Proteomes" id="UP001595636">
    <property type="component" value="Unassembled WGS sequence"/>
</dbReference>
<sequence length="474" mass="50844">MDTLHALINQGNDLIWGQLLIYILLGVGAYFTLRMGFMQLRLLPRGWQEMLGGRRHIGGSNDISSFQAFATGLASRVGTGNVAGVATAIALGGPGAVFWMWITALLGMASAFAESTLAQLFKVSHHDNTFRGGPAYYIEKGLGMRWLGVAFSLSLILAFGLVFNAVQANSIVAATEGAWGWDKNLVAIGLVLLTAPIIFGGLRKVAQVAEWMVPLMAAIYLGMTLFVIFTHLADIPAVFMLIVKSAFGLEQAAGGFAGYAVSQAMMLGIKRGLFSNEAGMGSAPNAAAAATTRHPASQGIVQMFGVFIDTIVVCSCTAFIVLLSGAYVPGAELKGVQLTQAALSATLGSWGGHFLAIALFLFCFSSIIGNYAYAEGNVEFIKNNKLLMLGFRLLVLFMVAFGAIGSSPLVWDMADLSMGIMALINLFAIVMLSKHVFTLLKDYQDQLKAGNKQPEFDVKRYPEIQARIHPESWK</sequence>
<feature type="transmembrane region" description="Helical" evidence="8">
    <location>
        <begin position="386"/>
        <end position="404"/>
    </location>
</feature>
<feature type="transmembrane region" description="Helical" evidence="8">
    <location>
        <begin position="185"/>
        <end position="202"/>
    </location>
</feature>
<keyword evidence="8" id="KW-0769">Symport</keyword>
<dbReference type="PANTHER" id="PTHR30330:SF1">
    <property type="entry name" value="AMINO-ACID CARRIER PROTEIN ALST"/>
    <property type="match status" value="1"/>
</dbReference>
<dbReference type="Gene3D" id="1.20.1740.10">
    <property type="entry name" value="Amino acid/polyamine transporter I"/>
    <property type="match status" value="1"/>
</dbReference>
<proteinExistence type="inferred from homology"/>
<dbReference type="PRINTS" id="PR00175">
    <property type="entry name" value="NAALASMPORT"/>
</dbReference>
<evidence type="ECO:0000256" key="3">
    <source>
        <dbReference type="ARBA" id="ARBA00022448"/>
    </source>
</evidence>
<comment type="caution">
    <text evidence="9">The sequence shown here is derived from an EMBL/GenBank/DDBJ whole genome shotgun (WGS) entry which is preliminary data.</text>
</comment>
<feature type="transmembrane region" description="Helical" evidence="8">
    <location>
        <begin position="416"/>
        <end position="437"/>
    </location>
</feature>
<keyword evidence="7 8" id="KW-0472">Membrane</keyword>
<protein>
    <submittedName>
        <fullName evidence="9">Alanine/glycine:cation symporter family protein</fullName>
    </submittedName>
</protein>
<name>A0ABV7TU31_9NEIS</name>
<evidence type="ECO:0000256" key="1">
    <source>
        <dbReference type="ARBA" id="ARBA00004651"/>
    </source>
</evidence>
<feature type="transmembrane region" description="Helical" evidence="8">
    <location>
        <begin position="73"/>
        <end position="92"/>
    </location>
</feature>
<dbReference type="EMBL" id="JBHRYH010000018">
    <property type="protein sequence ID" value="MFC3626208.1"/>
    <property type="molecule type" value="Genomic_DNA"/>
</dbReference>
<evidence type="ECO:0000256" key="8">
    <source>
        <dbReference type="RuleBase" id="RU363064"/>
    </source>
</evidence>
<reference evidence="10" key="1">
    <citation type="journal article" date="2019" name="Int. J. Syst. Evol. Microbiol.">
        <title>The Global Catalogue of Microorganisms (GCM) 10K type strain sequencing project: providing services to taxonomists for standard genome sequencing and annotation.</title>
        <authorList>
            <consortium name="The Broad Institute Genomics Platform"/>
            <consortium name="The Broad Institute Genome Sequencing Center for Infectious Disease"/>
            <person name="Wu L."/>
            <person name="Ma J."/>
        </authorList>
    </citation>
    <scope>NUCLEOTIDE SEQUENCE [LARGE SCALE GENOMIC DNA]</scope>
    <source>
        <strain evidence="10">KCTC 42195</strain>
    </source>
</reference>
<feature type="transmembrane region" description="Helical" evidence="8">
    <location>
        <begin position="350"/>
        <end position="374"/>
    </location>
</feature>
<comment type="subcellular location">
    <subcellularLocation>
        <location evidence="8">Cell inner membrane</location>
        <topology evidence="8">Multi-pass membrane protein</topology>
    </subcellularLocation>
    <subcellularLocation>
        <location evidence="1">Cell membrane</location>
        <topology evidence="1">Multi-pass membrane protein</topology>
    </subcellularLocation>
</comment>
<evidence type="ECO:0000313" key="9">
    <source>
        <dbReference type="EMBL" id="MFC3626208.1"/>
    </source>
</evidence>
<keyword evidence="4" id="KW-1003">Cell membrane</keyword>
<dbReference type="RefSeq" id="WP_390278667.1">
    <property type="nucleotide sequence ID" value="NZ_JBHRYH010000018.1"/>
</dbReference>
<keyword evidence="8" id="KW-0997">Cell inner membrane</keyword>
<keyword evidence="6 8" id="KW-1133">Transmembrane helix</keyword>
<keyword evidence="5 8" id="KW-0812">Transmembrane</keyword>
<dbReference type="InterPro" id="IPR001463">
    <property type="entry name" value="Na/Ala_symport"/>
</dbReference>
<feature type="transmembrane region" description="Helical" evidence="8">
    <location>
        <begin position="303"/>
        <end position="330"/>
    </location>
</feature>
<dbReference type="Pfam" id="PF01235">
    <property type="entry name" value="Na_Ala_symp"/>
    <property type="match status" value="1"/>
</dbReference>
<keyword evidence="3 8" id="KW-0813">Transport</keyword>
<organism evidence="9 10">
    <name type="scientific">Vogesella amnigena</name>
    <dbReference type="NCBI Taxonomy" id="1507449"/>
    <lineage>
        <taxon>Bacteria</taxon>
        <taxon>Pseudomonadati</taxon>
        <taxon>Pseudomonadota</taxon>
        <taxon>Betaproteobacteria</taxon>
        <taxon>Neisseriales</taxon>
        <taxon>Chromobacteriaceae</taxon>
        <taxon>Vogesella</taxon>
    </lineage>
</organism>
<evidence type="ECO:0000313" key="10">
    <source>
        <dbReference type="Proteomes" id="UP001595636"/>
    </source>
</evidence>
<accession>A0ABV7TU31</accession>
<evidence type="ECO:0000256" key="4">
    <source>
        <dbReference type="ARBA" id="ARBA00022475"/>
    </source>
</evidence>
<dbReference type="PANTHER" id="PTHR30330">
    <property type="entry name" value="AGSS FAMILY TRANSPORTER, SODIUM-ALANINE"/>
    <property type="match status" value="1"/>
</dbReference>
<gene>
    <name evidence="9" type="ORF">ACFOKJ_08685</name>
</gene>
<feature type="transmembrane region" description="Helical" evidence="8">
    <location>
        <begin position="142"/>
        <end position="165"/>
    </location>
</feature>
<comment type="similarity">
    <text evidence="2 8">Belongs to the alanine or glycine:cation symporter (AGCS) (TC 2.A.25) family.</text>
</comment>
<evidence type="ECO:0000256" key="6">
    <source>
        <dbReference type="ARBA" id="ARBA00022989"/>
    </source>
</evidence>